<keyword evidence="3" id="KW-0547">Nucleotide-binding</keyword>
<dbReference type="SMART" id="SM00382">
    <property type="entry name" value="AAA"/>
    <property type="match status" value="1"/>
</dbReference>
<dbReference type="SUPFAM" id="SSF52540">
    <property type="entry name" value="P-loop containing nucleoside triphosphate hydrolases"/>
    <property type="match status" value="1"/>
</dbReference>
<evidence type="ECO:0000256" key="2">
    <source>
        <dbReference type="ARBA" id="ARBA00022448"/>
    </source>
</evidence>
<organism evidence="6 7">
    <name type="scientific">Edaphobacillus lindanitolerans</name>
    <dbReference type="NCBI Taxonomy" id="550447"/>
    <lineage>
        <taxon>Bacteria</taxon>
        <taxon>Bacillati</taxon>
        <taxon>Bacillota</taxon>
        <taxon>Bacilli</taxon>
        <taxon>Bacillales</taxon>
        <taxon>Bacillaceae</taxon>
        <taxon>Edaphobacillus</taxon>
    </lineage>
</organism>
<feature type="domain" description="ABC transporter" evidence="5">
    <location>
        <begin position="10"/>
        <end position="238"/>
    </location>
</feature>
<gene>
    <name evidence="6" type="ORF">SAMN05428946_2023</name>
</gene>
<dbReference type="InterPro" id="IPR027417">
    <property type="entry name" value="P-loop_NTPase"/>
</dbReference>
<dbReference type="STRING" id="550447.SAMN05428946_2023"/>
<dbReference type="InterPro" id="IPR003593">
    <property type="entry name" value="AAA+_ATPase"/>
</dbReference>
<evidence type="ECO:0000313" key="7">
    <source>
        <dbReference type="Proteomes" id="UP000187550"/>
    </source>
</evidence>
<dbReference type="Gene3D" id="3.40.50.300">
    <property type="entry name" value="P-loop containing nucleotide triphosphate hydrolases"/>
    <property type="match status" value="1"/>
</dbReference>
<dbReference type="PROSITE" id="PS00211">
    <property type="entry name" value="ABC_TRANSPORTER_1"/>
    <property type="match status" value="1"/>
</dbReference>
<dbReference type="EMBL" id="FTPL01000003">
    <property type="protein sequence ID" value="SIT87218.1"/>
    <property type="molecule type" value="Genomic_DNA"/>
</dbReference>
<sequence>MVHTAAEPIVRLKNLTKTIRGKKIINNVSLDLYPGQVTGFLGPNGAGKTTTIRMMAGLMKPTSGDVIIAGKSITQDFEGAMSHVGVIVENPEMYKYMTGYKNLLHFARMHKGVTKERIDEIVRQVGLEKRIHEKVGTYSLGMRQRLGLAQALLHGPDFLILDEPTNGLDPAGIREFRTYLRSLAAKAGVSVFVSSHMLSEIELMCDRIAVIQGGKLLDIREMKEETKPHHYIEARPADRLAALLDSKGYKAEPLGNGFIIEERADNIPALAKSIIEGGLALYAVRPHRRTLEDEFIEMTGGGQIAETAAE</sequence>
<dbReference type="Proteomes" id="UP000187550">
    <property type="component" value="Unassembled WGS sequence"/>
</dbReference>
<comment type="similarity">
    <text evidence="1">Belongs to the ABC transporter superfamily.</text>
</comment>
<proteinExistence type="inferred from homology"/>
<dbReference type="AlphaFoldDB" id="A0A1U7PQW2"/>
<dbReference type="GO" id="GO:0016887">
    <property type="term" value="F:ATP hydrolysis activity"/>
    <property type="evidence" value="ECO:0007669"/>
    <property type="project" value="InterPro"/>
</dbReference>
<accession>A0A1U7PQW2</accession>
<name>A0A1U7PQW2_9BACI</name>
<dbReference type="PROSITE" id="PS50893">
    <property type="entry name" value="ABC_TRANSPORTER_2"/>
    <property type="match status" value="1"/>
</dbReference>
<protein>
    <submittedName>
        <fullName evidence="6">ABC-2 type transport system ATP-binding protein</fullName>
    </submittedName>
</protein>
<evidence type="ECO:0000256" key="4">
    <source>
        <dbReference type="ARBA" id="ARBA00022840"/>
    </source>
</evidence>
<evidence type="ECO:0000259" key="5">
    <source>
        <dbReference type="PROSITE" id="PS50893"/>
    </source>
</evidence>
<evidence type="ECO:0000256" key="3">
    <source>
        <dbReference type="ARBA" id="ARBA00022741"/>
    </source>
</evidence>
<keyword evidence="2" id="KW-0813">Transport</keyword>
<keyword evidence="4 6" id="KW-0067">ATP-binding</keyword>
<evidence type="ECO:0000313" key="6">
    <source>
        <dbReference type="EMBL" id="SIT87218.1"/>
    </source>
</evidence>
<keyword evidence="7" id="KW-1185">Reference proteome</keyword>
<dbReference type="PANTHER" id="PTHR43335">
    <property type="entry name" value="ABC TRANSPORTER, ATP-BINDING PROTEIN"/>
    <property type="match status" value="1"/>
</dbReference>
<dbReference type="InterPro" id="IPR003439">
    <property type="entry name" value="ABC_transporter-like_ATP-bd"/>
</dbReference>
<reference evidence="7" key="1">
    <citation type="submission" date="2017-01" db="EMBL/GenBank/DDBJ databases">
        <authorList>
            <person name="Varghese N."/>
            <person name="Submissions S."/>
        </authorList>
    </citation>
    <scope>NUCLEOTIDE SEQUENCE [LARGE SCALE GENOMIC DNA]</scope>
    <source>
        <strain evidence="7">MNA4</strain>
    </source>
</reference>
<dbReference type="GO" id="GO:0005524">
    <property type="term" value="F:ATP binding"/>
    <property type="evidence" value="ECO:0007669"/>
    <property type="project" value="UniProtKB-KW"/>
</dbReference>
<dbReference type="PANTHER" id="PTHR43335:SF4">
    <property type="entry name" value="ABC TRANSPORTER, ATP-BINDING PROTEIN"/>
    <property type="match status" value="1"/>
</dbReference>
<evidence type="ECO:0000256" key="1">
    <source>
        <dbReference type="ARBA" id="ARBA00005417"/>
    </source>
</evidence>
<dbReference type="InterPro" id="IPR017871">
    <property type="entry name" value="ABC_transporter-like_CS"/>
</dbReference>
<dbReference type="Pfam" id="PF00005">
    <property type="entry name" value="ABC_tran"/>
    <property type="match status" value="1"/>
</dbReference>